<dbReference type="KEGG" id="pec:W5S_1456"/>
<reference evidence="2" key="5">
    <citation type="submission" date="2024-05" db="EMBL/GenBank/DDBJ databases">
        <title>Identification of Pectobacterium versatile causing blackleg of potato from New York State with a whole genome sequencing approach.</title>
        <authorList>
            <person name="Ma X."/>
            <person name="Swingle B."/>
        </authorList>
    </citation>
    <scope>NUCLEOTIDE SEQUENCE</scope>
    <source>
        <strain evidence="2">NY1588A</strain>
    </source>
</reference>
<accession>A0A0H3I6J9</accession>
<dbReference type="OMA" id="MTLMLKS"/>
<dbReference type="RefSeq" id="WP_005974410.1">
    <property type="nucleotide sequence ID" value="NC_017845.1"/>
</dbReference>
<dbReference type="EMBL" id="CP003415">
    <property type="protein sequence ID" value="AFI89551.1"/>
    <property type="molecule type" value="Genomic_DNA"/>
</dbReference>
<evidence type="ECO:0000313" key="2">
    <source>
        <dbReference type="EMBL" id="MBI0557323.1"/>
    </source>
</evidence>
<dbReference type="Proteomes" id="UP001194579">
    <property type="component" value="Unassembled WGS sequence"/>
</dbReference>
<dbReference type="OrthoDB" id="6475550at2"/>
<proteinExistence type="predicted"/>
<dbReference type="GeneID" id="45849880"/>
<evidence type="ECO:0000313" key="1">
    <source>
        <dbReference type="EMBL" id="AFI89551.1"/>
    </source>
</evidence>
<dbReference type="Proteomes" id="UP000269665">
    <property type="component" value="Unassembled WGS sequence"/>
</dbReference>
<reference evidence="1 4" key="1">
    <citation type="journal article" date="2012" name="J. Bacteriol.">
        <title>Genome sequence of Pectobacterium sp. strain SCC3193.</title>
        <authorList>
            <person name="Koskinen J.P."/>
            <person name="Laine P."/>
            <person name="Niemi O."/>
            <person name="Nykyri J."/>
            <person name="Harjunpaa H."/>
            <person name="Auvinen P."/>
            <person name="Paulin L."/>
            <person name="Pirhonen M."/>
            <person name="Palva T."/>
            <person name="Holm L."/>
        </authorList>
    </citation>
    <scope>NUCLEOTIDE SEQUENCE [LARGE SCALE GENOMIC DNA]</scope>
    <source>
        <strain evidence="1 4">SCC3193</strain>
    </source>
</reference>
<dbReference type="Pfam" id="PF10769">
    <property type="entry name" value="DUF2594"/>
    <property type="match status" value="1"/>
</dbReference>
<organism evidence="1 4">
    <name type="scientific">Pectobacterium parmentieri</name>
    <dbReference type="NCBI Taxonomy" id="1905730"/>
    <lineage>
        <taxon>Bacteria</taxon>
        <taxon>Pseudomonadati</taxon>
        <taxon>Pseudomonadota</taxon>
        <taxon>Gammaproteobacteria</taxon>
        <taxon>Enterobacterales</taxon>
        <taxon>Pectobacteriaceae</taxon>
        <taxon>Pectobacterium</taxon>
    </lineage>
</organism>
<evidence type="ECO:0000313" key="3">
    <source>
        <dbReference type="EMBL" id="RKO75669.1"/>
    </source>
</evidence>
<dbReference type="PATRIC" id="fig|1166016.3.peg.1477"/>
<dbReference type="STRING" id="1905730.W5S_1456"/>
<dbReference type="eggNOG" id="ENOG50330IE">
    <property type="taxonomic scope" value="Bacteria"/>
</dbReference>
<gene>
    <name evidence="1" type="ordered locus">W5S_1456</name>
    <name evidence="3" type="ORF">C5E00_02155</name>
    <name evidence="2" type="ORF">F6Q06_22990</name>
</gene>
<evidence type="ECO:0000313" key="6">
    <source>
        <dbReference type="Proteomes" id="UP001194579"/>
    </source>
</evidence>
<reference evidence="3 5" key="3">
    <citation type="journal article" date="2018" name="BMC Genomics">
        <title>High genomic variability in the plant pathogenic bacterium Pectobacterium parmentieri deciphered from de novo assembled complete genomes.</title>
        <authorList>
            <person name="Zoledowska S."/>
            <person name="Motyka-Pomagruk A."/>
            <person name="Sledz W."/>
            <person name="Mengoni A."/>
            <person name="Lojkowska E."/>
        </authorList>
    </citation>
    <scope>NUCLEOTIDE SEQUENCE [LARGE SCALE GENOMIC DNA]</scope>
    <source>
        <strain evidence="3 5">IFB5626</strain>
    </source>
</reference>
<dbReference type="InterPro" id="IPR019705">
    <property type="entry name" value="DUF2594"/>
</dbReference>
<reference evidence="6" key="4">
    <citation type="submission" date="2023-07" db="EMBL/GenBank/DDBJ databases">
        <title>Identification of Pectobacterium versatile causing blackleg of potato from New York State with a whole genome sequencing approach.</title>
        <authorList>
            <person name="Ma X."/>
            <person name="Swingle B."/>
        </authorList>
    </citation>
    <scope>NUCLEOTIDE SEQUENCE [LARGE SCALE GENOMIC DNA]</scope>
    <source>
        <strain evidence="6">NY1588A</strain>
    </source>
</reference>
<name>A0A0H3I6J9_PECPM</name>
<dbReference type="EMBL" id="PSZG01000001">
    <property type="protein sequence ID" value="RKO75669.1"/>
    <property type="molecule type" value="Genomic_DNA"/>
</dbReference>
<keyword evidence="6" id="KW-1185">Reference proteome</keyword>
<dbReference type="KEGG" id="ppar:A8F97_10430"/>
<reference evidence="1" key="2">
    <citation type="submission" date="2012-03" db="EMBL/GenBank/DDBJ databases">
        <authorList>
            <person name="Koskinen P."/>
            <person name="Laine P."/>
            <person name="Niemi O."/>
            <person name="Nykyri J."/>
            <person name="Harjunpaa H."/>
            <person name="Auvinen P."/>
            <person name="Paulin L."/>
            <person name="Pirhonen M."/>
            <person name="Palva T."/>
            <person name="Holm L."/>
        </authorList>
    </citation>
    <scope>NUCLEOTIDE SEQUENCE</scope>
    <source>
        <strain evidence="1">SCC3193</strain>
    </source>
</reference>
<protein>
    <submittedName>
        <fullName evidence="2">DUF2594 family protein</fullName>
    </submittedName>
</protein>
<dbReference type="NCBIfam" id="NF007904">
    <property type="entry name" value="PRK10613.1"/>
    <property type="match status" value="1"/>
</dbReference>
<dbReference type="HOGENOM" id="CLU_200496_0_0_6"/>
<dbReference type="AlphaFoldDB" id="A0A0H3I6J9"/>
<evidence type="ECO:0000313" key="4">
    <source>
        <dbReference type="Proteomes" id="UP000008044"/>
    </source>
</evidence>
<evidence type="ECO:0000313" key="5">
    <source>
        <dbReference type="Proteomes" id="UP000269665"/>
    </source>
</evidence>
<dbReference type="EMBL" id="WABS01000081">
    <property type="protein sequence ID" value="MBI0557323.1"/>
    <property type="molecule type" value="Genomic_DNA"/>
</dbReference>
<sequence length="74" mass="8148">MSNVDFSTTASAETLAHEVTCLKAMVTLLLKAIGQADAGKVIINMERYIAQLEDVEQAAVFDNTIKQIKTSYRK</sequence>
<dbReference type="Proteomes" id="UP000008044">
    <property type="component" value="Chromosome"/>
</dbReference>